<dbReference type="RefSeq" id="WP_025727459.1">
    <property type="nucleotide sequence ID" value="NZ_JAAIWK010000001.1"/>
</dbReference>
<reference evidence="9 11" key="2">
    <citation type="submission" date="2020-02" db="EMBL/GenBank/DDBJ databases">
        <authorList>
            <person name="Feng H."/>
        </authorList>
    </citation>
    <scope>NUCLEOTIDE SEQUENCE [LARGE SCALE GENOMIC DNA]</scope>
    <source>
        <strain evidence="9 11">Gsoil 114</strain>
    </source>
</reference>
<dbReference type="PROSITE" id="PS50850">
    <property type="entry name" value="MFS"/>
    <property type="match status" value="1"/>
</dbReference>
<keyword evidence="3 6" id="KW-0812">Transmembrane</keyword>
<dbReference type="PANTHER" id="PTHR23511">
    <property type="entry name" value="SYNAPTIC VESICLE GLYCOPROTEIN 2"/>
    <property type="match status" value="1"/>
</dbReference>
<evidence type="ECO:0000313" key="8">
    <source>
        <dbReference type="EMBL" id="KHD86752.1"/>
    </source>
</evidence>
<feature type="domain" description="Major facilitator superfamily (MFS) profile" evidence="7">
    <location>
        <begin position="18"/>
        <end position="426"/>
    </location>
</feature>
<evidence type="ECO:0000259" key="7">
    <source>
        <dbReference type="PROSITE" id="PS50850"/>
    </source>
</evidence>
<feature type="transmembrane region" description="Helical" evidence="6">
    <location>
        <begin position="282"/>
        <end position="303"/>
    </location>
</feature>
<protein>
    <submittedName>
        <fullName evidence="8">MFS transporter</fullName>
    </submittedName>
</protein>
<evidence type="ECO:0000256" key="1">
    <source>
        <dbReference type="ARBA" id="ARBA00004651"/>
    </source>
</evidence>
<dbReference type="PROSITE" id="PS00216">
    <property type="entry name" value="SUGAR_TRANSPORT_1"/>
    <property type="match status" value="1"/>
</dbReference>
<dbReference type="InterPro" id="IPR005829">
    <property type="entry name" value="Sugar_transporter_CS"/>
</dbReference>
<dbReference type="GO" id="GO:0022857">
    <property type="term" value="F:transmembrane transporter activity"/>
    <property type="evidence" value="ECO:0007669"/>
    <property type="project" value="InterPro"/>
</dbReference>
<keyword evidence="2" id="KW-0813">Transport</keyword>
<keyword evidence="5 6" id="KW-0472">Membrane</keyword>
<feature type="transmembrane region" description="Helical" evidence="6">
    <location>
        <begin position="56"/>
        <end position="73"/>
    </location>
</feature>
<evidence type="ECO:0000256" key="2">
    <source>
        <dbReference type="ARBA" id="ARBA00022448"/>
    </source>
</evidence>
<evidence type="ECO:0000313" key="9">
    <source>
        <dbReference type="EMBL" id="NEY18458.1"/>
    </source>
</evidence>
<evidence type="ECO:0000256" key="6">
    <source>
        <dbReference type="SAM" id="Phobius"/>
    </source>
</evidence>
<evidence type="ECO:0000256" key="3">
    <source>
        <dbReference type="ARBA" id="ARBA00022692"/>
    </source>
</evidence>
<dbReference type="SUPFAM" id="SSF103473">
    <property type="entry name" value="MFS general substrate transporter"/>
    <property type="match status" value="1"/>
</dbReference>
<dbReference type="InterPro" id="IPR005828">
    <property type="entry name" value="MFS_sugar_transport-like"/>
</dbReference>
<feature type="transmembrane region" description="Helical" evidence="6">
    <location>
        <begin position="171"/>
        <end position="193"/>
    </location>
</feature>
<feature type="transmembrane region" description="Helical" evidence="6">
    <location>
        <begin position="20"/>
        <end position="44"/>
    </location>
</feature>
<feature type="transmembrane region" description="Helical" evidence="6">
    <location>
        <begin position="241"/>
        <end position="262"/>
    </location>
</feature>
<dbReference type="AlphaFoldDB" id="A0A0A6Y3B4"/>
<accession>A0A0A6Y3B4</accession>
<feature type="transmembrane region" description="Helical" evidence="6">
    <location>
        <begin position="310"/>
        <end position="328"/>
    </location>
</feature>
<feature type="transmembrane region" description="Helical" evidence="6">
    <location>
        <begin position="112"/>
        <end position="133"/>
    </location>
</feature>
<dbReference type="Pfam" id="PF00083">
    <property type="entry name" value="Sugar_tr"/>
    <property type="match status" value="1"/>
</dbReference>
<feature type="transmembrane region" description="Helical" evidence="6">
    <location>
        <begin position="145"/>
        <end position="165"/>
    </location>
</feature>
<evidence type="ECO:0000313" key="11">
    <source>
        <dbReference type="Proteomes" id="UP000476934"/>
    </source>
</evidence>
<dbReference type="CDD" id="cd17316">
    <property type="entry name" value="MFS_SV2_like"/>
    <property type="match status" value="1"/>
</dbReference>
<dbReference type="EMBL" id="JAAIWK010000001">
    <property type="protein sequence ID" value="NEY18458.1"/>
    <property type="molecule type" value="Genomic_DNA"/>
</dbReference>
<dbReference type="Proteomes" id="UP000030588">
    <property type="component" value="Unassembled WGS sequence"/>
</dbReference>
<evidence type="ECO:0000256" key="5">
    <source>
        <dbReference type="ARBA" id="ARBA00023136"/>
    </source>
</evidence>
<comment type="caution">
    <text evidence="8">The sequence shown here is derived from an EMBL/GenBank/DDBJ whole genome shotgun (WGS) entry which is preliminary data.</text>
</comment>
<evidence type="ECO:0000313" key="10">
    <source>
        <dbReference type="Proteomes" id="UP000030588"/>
    </source>
</evidence>
<keyword evidence="4 6" id="KW-1133">Transmembrane helix</keyword>
<keyword evidence="11" id="KW-1185">Reference proteome</keyword>
<comment type="subcellular location">
    <subcellularLocation>
        <location evidence="1">Cell membrane</location>
        <topology evidence="1">Multi-pass membrane protein</topology>
    </subcellularLocation>
</comment>
<dbReference type="EMBL" id="JRUN01000002">
    <property type="protein sequence ID" value="KHD86752.1"/>
    <property type="molecule type" value="Genomic_DNA"/>
</dbReference>
<dbReference type="PROSITE" id="PS00217">
    <property type="entry name" value="SUGAR_TRANSPORT_2"/>
    <property type="match status" value="1"/>
</dbReference>
<dbReference type="PANTHER" id="PTHR23511:SF34">
    <property type="entry name" value="SYNAPTIC VESICLE GLYCOPROTEIN 2"/>
    <property type="match status" value="1"/>
</dbReference>
<reference evidence="8 10" key="1">
    <citation type="submission" date="2014-10" db="EMBL/GenBank/DDBJ databases">
        <title>Draft genome of phytase producing Bacillus ginsengihumi strain M2.11.</title>
        <authorList>
            <person name="Toymentseva A."/>
            <person name="Boulygina E.A."/>
            <person name="Kazakov S.V."/>
            <person name="Kayumov I."/>
            <person name="Suleimanova A.D."/>
            <person name="Mardanova A.M."/>
            <person name="Maria S.N."/>
            <person name="Sergey M.Y."/>
            <person name="Sharipova M.R."/>
        </authorList>
    </citation>
    <scope>NUCLEOTIDE SEQUENCE [LARGE SCALE GENOMIC DNA]</scope>
    <source>
        <strain evidence="8 10">M2.11</strain>
    </source>
</reference>
<name>A0A0A6Y3B4_9BACI</name>
<evidence type="ECO:0000256" key="4">
    <source>
        <dbReference type="ARBA" id="ARBA00022989"/>
    </source>
</evidence>
<dbReference type="InterPro" id="IPR020846">
    <property type="entry name" value="MFS_dom"/>
</dbReference>
<dbReference type="Proteomes" id="UP000476934">
    <property type="component" value="Unassembled WGS sequence"/>
</dbReference>
<dbReference type="GO" id="GO:0005886">
    <property type="term" value="C:plasma membrane"/>
    <property type="evidence" value="ECO:0007669"/>
    <property type="project" value="UniProtKB-SubCell"/>
</dbReference>
<gene>
    <name evidence="9" type="ORF">G4D61_00560</name>
    <name evidence="8" type="ORF">NG54_01460</name>
</gene>
<feature type="transmembrane region" description="Helical" evidence="6">
    <location>
        <begin position="370"/>
        <end position="391"/>
    </location>
</feature>
<dbReference type="Gene3D" id="1.20.1250.20">
    <property type="entry name" value="MFS general substrate transporter like domains"/>
    <property type="match status" value="1"/>
</dbReference>
<sequence>MGFEQLDSSKLKKFQRKVTLLSAAGTFLDGFDLTIIAVAMPLILEKWDVGPGLQGIITSAAVIGALIGAILLGNLTDKFGRKAMYVVDLLAFVVFAALTACSQSVWQLMLFRFLLGIGIGADYPISATLVSEFSPTKSRGQHSTFLGAAWFVGAVAAYLVGILLIPLGENAWRYMLLLGAIFALIIFCFRVTLPESPRWLAARGREKEAEDIMMKVIGEKASIKPSGKNVQHISYLFSKSFFQRTFFVCGFWFCYSVAYYGISMYTPTILKSFSNGSQISTYIGAGTISVLGLIGALLGFNLVERIGRRPLILISFLGLTGSLVILAINNHPTMLFLVVLFSLAVLFANMGAGILNFVYPTELFPTGIRASASGLATAVSRAGSVMGIFIFPQLVILWGNSKALWFFAVISLIGLMISMVLAPETKGMNLEELSDENQHSNFNETMAGENNETMA</sequence>
<proteinExistence type="predicted"/>
<feature type="transmembrane region" description="Helical" evidence="6">
    <location>
        <begin position="85"/>
        <end position="106"/>
    </location>
</feature>
<dbReference type="OrthoDB" id="9783823at2"/>
<feature type="transmembrane region" description="Helical" evidence="6">
    <location>
        <begin position="403"/>
        <end position="422"/>
    </location>
</feature>
<organism evidence="8 10">
    <name type="scientific">Heyndrickxia ginsengihumi</name>
    <dbReference type="NCBI Taxonomy" id="363870"/>
    <lineage>
        <taxon>Bacteria</taxon>
        <taxon>Bacillati</taxon>
        <taxon>Bacillota</taxon>
        <taxon>Bacilli</taxon>
        <taxon>Bacillales</taxon>
        <taxon>Bacillaceae</taxon>
        <taxon>Heyndrickxia</taxon>
    </lineage>
</organism>
<feature type="transmembrane region" description="Helical" evidence="6">
    <location>
        <begin position="334"/>
        <end position="358"/>
    </location>
</feature>
<reference evidence="9 11" key="3">
    <citation type="submission" date="2020-03" db="EMBL/GenBank/DDBJ databases">
        <title>Bacillus aquiflavi sp. nov., isolated from yellow water of strong flavor Chinese baijiu in Yibin region of China.</title>
        <authorList>
            <person name="Xie J."/>
        </authorList>
    </citation>
    <scope>NUCLEOTIDE SEQUENCE [LARGE SCALE GENOMIC DNA]</scope>
    <source>
        <strain evidence="9 11">Gsoil 114</strain>
    </source>
</reference>
<dbReference type="InterPro" id="IPR036259">
    <property type="entry name" value="MFS_trans_sf"/>
</dbReference>